<feature type="region of interest" description="Disordered" evidence="1">
    <location>
        <begin position="59"/>
        <end position="83"/>
    </location>
</feature>
<dbReference type="AlphaFoldDB" id="A0AAE0MCJ6"/>
<name>A0AAE0MCJ6_9PEZI</name>
<gene>
    <name evidence="3" type="ORF">B0T19DRAFT_400343</name>
</gene>
<keyword evidence="4" id="KW-1185">Reference proteome</keyword>
<sequence length="110" mass="12165">MSSGSVPSSTDDTHWITIYIIIGIIVIVFLPIALTYLYRDRQKKKAILQSQARDIELSRPLRRPSPLSSAPAPAGSSEVSITRPVESIGREKVTFLVKFTHQENFAGTVP</sequence>
<dbReference type="Proteomes" id="UP001286456">
    <property type="component" value="Unassembled WGS sequence"/>
</dbReference>
<feature type="compositionally biased region" description="Low complexity" evidence="1">
    <location>
        <begin position="64"/>
        <end position="77"/>
    </location>
</feature>
<keyword evidence="2" id="KW-0472">Membrane</keyword>
<accession>A0AAE0MCJ6</accession>
<reference evidence="3" key="1">
    <citation type="journal article" date="2023" name="Mol. Phylogenet. Evol.">
        <title>Genome-scale phylogeny and comparative genomics of the fungal order Sordariales.</title>
        <authorList>
            <person name="Hensen N."/>
            <person name="Bonometti L."/>
            <person name="Westerberg I."/>
            <person name="Brannstrom I.O."/>
            <person name="Guillou S."/>
            <person name="Cros-Aarteil S."/>
            <person name="Calhoun S."/>
            <person name="Haridas S."/>
            <person name="Kuo A."/>
            <person name="Mondo S."/>
            <person name="Pangilinan J."/>
            <person name="Riley R."/>
            <person name="LaButti K."/>
            <person name="Andreopoulos B."/>
            <person name="Lipzen A."/>
            <person name="Chen C."/>
            <person name="Yan M."/>
            <person name="Daum C."/>
            <person name="Ng V."/>
            <person name="Clum A."/>
            <person name="Steindorff A."/>
            <person name="Ohm R.A."/>
            <person name="Martin F."/>
            <person name="Silar P."/>
            <person name="Natvig D.O."/>
            <person name="Lalanne C."/>
            <person name="Gautier V."/>
            <person name="Ament-Velasquez S.L."/>
            <person name="Kruys A."/>
            <person name="Hutchinson M.I."/>
            <person name="Powell A.J."/>
            <person name="Barry K."/>
            <person name="Miller A.N."/>
            <person name="Grigoriev I.V."/>
            <person name="Debuchy R."/>
            <person name="Gladieux P."/>
            <person name="Hiltunen Thoren M."/>
            <person name="Johannesson H."/>
        </authorList>
    </citation>
    <scope>NUCLEOTIDE SEQUENCE</scope>
    <source>
        <strain evidence="3">SMH4131-1</strain>
    </source>
</reference>
<dbReference type="InterPro" id="IPR008385">
    <property type="entry name" value="ASFV_p54"/>
</dbReference>
<feature type="transmembrane region" description="Helical" evidence="2">
    <location>
        <begin position="16"/>
        <end position="38"/>
    </location>
</feature>
<organism evidence="3 4">
    <name type="scientific">Cercophora scortea</name>
    <dbReference type="NCBI Taxonomy" id="314031"/>
    <lineage>
        <taxon>Eukaryota</taxon>
        <taxon>Fungi</taxon>
        <taxon>Dikarya</taxon>
        <taxon>Ascomycota</taxon>
        <taxon>Pezizomycotina</taxon>
        <taxon>Sordariomycetes</taxon>
        <taxon>Sordariomycetidae</taxon>
        <taxon>Sordariales</taxon>
        <taxon>Lasiosphaeriaceae</taxon>
        <taxon>Cercophora</taxon>
    </lineage>
</organism>
<proteinExistence type="predicted"/>
<comment type="caution">
    <text evidence="3">The sequence shown here is derived from an EMBL/GenBank/DDBJ whole genome shotgun (WGS) entry which is preliminary data.</text>
</comment>
<keyword evidence="2" id="KW-0812">Transmembrane</keyword>
<evidence type="ECO:0000313" key="4">
    <source>
        <dbReference type="Proteomes" id="UP001286456"/>
    </source>
</evidence>
<evidence type="ECO:0000313" key="3">
    <source>
        <dbReference type="EMBL" id="KAK3327482.1"/>
    </source>
</evidence>
<evidence type="ECO:0000256" key="1">
    <source>
        <dbReference type="SAM" id="MobiDB-lite"/>
    </source>
</evidence>
<keyword evidence="2" id="KW-1133">Transmembrane helix</keyword>
<dbReference type="EMBL" id="JAUEPO010000003">
    <property type="protein sequence ID" value="KAK3327482.1"/>
    <property type="molecule type" value="Genomic_DNA"/>
</dbReference>
<reference evidence="3" key="2">
    <citation type="submission" date="2023-06" db="EMBL/GenBank/DDBJ databases">
        <authorList>
            <consortium name="Lawrence Berkeley National Laboratory"/>
            <person name="Haridas S."/>
            <person name="Hensen N."/>
            <person name="Bonometti L."/>
            <person name="Westerberg I."/>
            <person name="Brannstrom I.O."/>
            <person name="Guillou S."/>
            <person name="Cros-Aarteil S."/>
            <person name="Calhoun S."/>
            <person name="Kuo A."/>
            <person name="Mondo S."/>
            <person name="Pangilinan J."/>
            <person name="Riley R."/>
            <person name="Labutti K."/>
            <person name="Andreopoulos B."/>
            <person name="Lipzen A."/>
            <person name="Chen C."/>
            <person name="Yanf M."/>
            <person name="Daum C."/>
            <person name="Ng V."/>
            <person name="Clum A."/>
            <person name="Steindorff A."/>
            <person name="Ohm R."/>
            <person name="Martin F."/>
            <person name="Silar P."/>
            <person name="Natvig D."/>
            <person name="Lalanne C."/>
            <person name="Gautier V."/>
            <person name="Ament-Velasquez S.L."/>
            <person name="Kruys A."/>
            <person name="Hutchinson M.I."/>
            <person name="Powell A.J."/>
            <person name="Barry K."/>
            <person name="Miller A.N."/>
            <person name="Grigoriev I.V."/>
            <person name="Debuchy R."/>
            <person name="Gladieux P."/>
            <person name="Thoren M.H."/>
            <person name="Johannesson H."/>
        </authorList>
    </citation>
    <scope>NUCLEOTIDE SEQUENCE</scope>
    <source>
        <strain evidence="3">SMH4131-1</strain>
    </source>
</reference>
<dbReference type="Pfam" id="PF05568">
    <property type="entry name" value="ASFV_J13L"/>
    <property type="match status" value="1"/>
</dbReference>
<protein>
    <submittedName>
        <fullName evidence="3">Uncharacterized protein</fullName>
    </submittedName>
</protein>
<evidence type="ECO:0000256" key="2">
    <source>
        <dbReference type="SAM" id="Phobius"/>
    </source>
</evidence>